<reference evidence="7 8" key="1">
    <citation type="submission" date="2019-03" db="EMBL/GenBank/DDBJ databases">
        <title>Freshwater and sediment microbial communities from various areas in North America, analyzing microbe dynamics in response to fracking.</title>
        <authorList>
            <person name="Lamendella R."/>
        </authorList>
    </citation>
    <scope>NUCLEOTIDE SEQUENCE [LARGE SCALE GENOMIC DNA]</scope>
    <source>
        <strain evidence="7 8">74A</strain>
    </source>
</reference>
<dbReference type="InterPro" id="IPR044250">
    <property type="entry name" value="MenF-like"/>
</dbReference>
<feature type="binding site" evidence="5">
    <location>
        <position position="437"/>
    </location>
    <ligand>
        <name>Mg(2+)</name>
        <dbReference type="ChEBI" id="CHEBI:18420"/>
    </ligand>
</feature>
<feature type="active site" description="Proton donor" evidence="5">
    <location>
        <position position="259"/>
    </location>
</feature>
<evidence type="ECO:0000256" key="1">
    <source>
        <dbReference type="ARBA" id="ARBA00000799"/>
    </source>
</evidence>
<feature type="binding site" evidence="5">
    <location>
        <position position="303"/>
    </location>
    <ligand>
        <name>Mg(2+)</name>
        <dbReference type="ChEBI" id="CHEBI:18420"/>
    </ligand>
</feature>
<dbReference type="GO" id="GO:0000287">
    <property type="term" value="F:magnesium ion binding"/>
    <property type="evidence" value="ECO:0007669"/>
    <property type="project" value="UniProtKB-UniRule"/>
</dbReference>
<dbReference type="EC" id="5.4.4.2" evidence="5"/>
<evidence type="ECO:0000256" key="3">
    <source>
        <dbReference type="ARBA" id="ARBA00022842"/>
    </source>
</evidence>
<evidence type="ECO:0000256" key="2">
    <source>
        <dbReference type="ARBA" id="ARBA00005297"/>
    </source>
</evidence>
<gene>
    <name evidence="5" type="primary">menF</name>
    <name evidence="7" type="ORF">EDC91_11215</name>
</gene>
<evidence type="ECO:0000313" key="7">
    <source>
        <dbReference type="EMBL" id="TCN84242.1"/>
    </source>
</evidence>
<comment type="cofactor">
    <cofactor evidence="5">
        <name>Mg(2+)</name>
        <dbReference type="ChEBI" id="CHEBI:18420"/>
    </cofactor>
</comment>
<comment type="catalytic activity">
    <reaction evidence="1 5">
        <text>chorismate = isochorismate</text>
        <dbReference type="Rhea" id="RHEA:18985"/>
        <dbReference type="ChEBI" id="CHEBI:29748"/>
        <dbReference type="ChEBI" id="CHEBI:29780"/>
        <dbReference type="EC" id="5.4.4.2"/>
    </reaction>
</comment>
<dbReference type="AlphaFoldDB" id="A0A4R2F9I1"/>
<keyword evidence="4 5" id="KW-0413">Isomerase</keyword>
<feature type="active site" description="Proton acceptor" evidence="5">
    <location>
        <position position="209"/>
    </location>
</feature>
<evidence type="ECO:0000256" key="5">
    <source>
        <dbReference type="HAMAP-Rule" id="MF_01935"/>
    </source>
</evidence>
<keyword evidence="3 5" id="KW-0460">Magnesium</keyword>
<dbReference type="UniPathway" id="UPA00079"/>
<dbReference type="InterPro" id="IPR015890">
    <property type="entry name" value="Chorismate_C"/>
</dbReference>
<keyword evidence="8" id="KW-1185">Reference proteome</keyword>
<comment type="pathway">
    <text evidence="5">Quinol/quinone metabolism; menaquinone biosynthesis.</text>
</comment>
<keyword evidence="5" id="KW-0474">Menaquinone biosynthesis</keyword>
<accession>A0A4R2F9I1</accession>
<proteinExistence type="inferred from homology"/>
<dbReference type="Gene3D" id="3.60.120.10">
    <property type="entry name" value="Anthranilate synthase"/>
    <property type="match status" value="1"/>
</dbReference>
<organism evidence="7 8">
    <name type="scientific">Shewanella fodinae</name>
    <dbReference type="NCBI Taxonomy" id="552357"/>
    <lineage>
        <taxon>Bacteria</taxon>
        <taxon>Pseudomonadati</taxon>
        <taxon>Pseudomonadota</taxon>
        <taxon>Gammaproteobacteria</taxon>
        <taxon>Alteromonadales</taxon>
        <taxon>Shewanellaceae</taxon>
        <taxon>Shewanella</taxon>
    </lineage>
</organism>
<comment type="function">
    <text evidence="5">Catalyzes the conversion of chorismate to isochorismate.</text>
</comment>
<dbReference type="UniPathway" id="UPA01057">
    <property type="reaction ID" value="UER00163"/>
</dbReference>
<sequence length="452" mass="50710">MSVLSLSKAVSSLSDRLSQLFDHSQQSGILQLVEDVSLPPLMSWLAAQNQFPKIYWQGRDRREEVAAIGSCLDLSFIEAVDDSKLQQIYQQYCQQPHSVDVRFYGGVAFDRTLPSWPEFGRARFLVPRVELRRQEDSAQLLVNLNLNEQSLAQQVQQALAVLAQLCPAQPLLPPQKTEVLSRVDVPDFSRWSQLVTEVTSPAFNCHTPKVVLSRQSKLHVTQTPDPWTVLACWQGRNPTSFQFGFQFSPEHSFISCTPERLYRRRQDQLVTEALAGTTVRGLTADEDEKLAQQLLDDHKNSHENQFVGTHIVSELTPLSVQVNADEPLKIFKLNHIQHLHRVIKAQLRHDVSDFQLLQSLHPTPAVGGFPKKAALQYIAANEGYNRGWYAGTCGFLSSQLSEFAVAIRSALLEPGCINLFAGAGILTGSDPSLEWQELENKLATIMSILVDF</sequence>
<feature type="domain" description="Chorismate-utilising enzyme C-terminal" evidence="6">
    <location>
        <begin position="189"/>
        <end position="441"/>
    </location>
</feature>
<dbReference type="GO" id="GO:0008909">
    <property type="term" value="F:isochorismate synthase activity"/>
    <property type="evidence" value="ECO:0007669"/>
    <property type="project" value="UniProtKB-UniRule"/>
</dbReference>
<comment type="caution">
    <text evidence="7">The sequence shown here is derived from an EMBL/GenBank/DDBJ whole genome shotgun (WGS) entry which is preliminary data.</text>
</comment>
<dbReference type="GO" id="GO:0009234">
    <property type="term" value="P:menaquinone biosynthetic process"/>
    <property type="evidence" value="ECO:0007669"/>
    <property type="project" value="UniProtKB-UniRule"/>
</dbReference>
<dbReference type="InterPro" id="IPR034681">
    <property type="entry name" value="MenF"/>
</dbReference>
<dbReference type="NCBIfam" id="TIGR00543">
    <property type="entry name" value="isochor_syn"/>
    <property type="match status" value="1"/>
</dbReference>
<dbReference type="InterPro" id="IPR004561">
    <property type="entry name" value="IsoChor_synthase"/>
</dbReference>
<name>A0A4R2F9I1_9GAMM</name>
<dbReference type="SUPFAM" id="SSF56322">
    <property type="entry name" value="ADC synthase"/>
    <property type="match status" value="1"/>
</dbReference>
<dbReference type="PANTHER" id="PTHR47253">
    <property type="match status" value="1"/>
</dbReference>
<evidence type="ECO:0000256" key="4">
    <source>
        <dbReference type="ARBA" id="ARBA00023235"/>
    </source>
</evidence>
<dbReference type="OrthoDB" id="9806579at2"/>
<dbReference type="Pfam" id="PF00425">
    <property type="entry name" value="Chorismate_bind"/>
    <property type="match status" value="1"/>
</dbReference>
<evidence type="ECO:0000259" key="6">
    <source>
        <dbReference type="Pfam" id="PF00425"/>
    </source>
</evidence>
<dbReference type="RefSeq" id="WP_133038904.1">
    <property type="nucleotide sequence ID" value="NZ_SLWF01000012.1"/>
</dbReference>
<dbReference type="InterPro" id="IPR005801">
    <property type="entry name" value="ADC_synthase"/>
</dbReference>
<keyword evidence="5" id="KW-0479">Metal-binding</keyword>
<protein>
    <recommendedName>
        <fullName evidence="5">Isochorismate synthase MenF</fullName>
        <ecNumber evidence="5">5.4.4.2</ecNumber>
    </recommendedName>
    <alternativeName>
        <fullName evidence="5">Isochorismate mutase</fullName>
    </alternativeName>
</protein>
<dbReference type="EMBL" id="SLWF01000012">
    <property type="protein sequence ID" value="TCN84242.1"/>
    <property type="molecule type" value="Genomic_DNA"/>
</dbReference>
<dbReference type="PANTHER" id="PTHR47253:SF4">
    <property type="entry name" value="ISOCHORISMATE SYNTHASE 2, CHLOROPLASTIC"/>
    <property type="match status" value="1"/>
</dbReference>
<dbReference type="Proteomes" id="UP000294832">
    <property type="component" value="Unassembled WGS sequence"/>
</dbReference>
<dbReference type="HAMAP" id="MF_01935">
    <property type="entry name" value="MenF"/>
    <property type="match status" value="1"/>
</dbReference>
<comment type="similarity">
    <text evidence="2 5">Belongs to the isochorismate synthase family.</text>
</comment>
<comment type="pathway">
    <text evidence="5">Quinol/quinone metabolism; 1,4-dihydroxy-2-naphthoate biosynthesis; 1,4-dihydroxy-2-naphthoate from chorismate: step 1/7.</text>
</comment>
<evidence type="ECO:0000313" key="8">
    <source>
        <dbReference type="Proteomes" id="UP000294832"/>
    </source>
</evidence>